<name>A0A0B4X0I8_9HYPH</name>
<protein>
    <recommendedName>
        <fullName evidence="4">Lipoprotein</fullName>
    </recommendedName>
</protein>
<evidence type="ECO:0000313" key="2">
    <source>
        <dbReference type="EMBL" id="AJD40716.1"/>
    </source>
</evidence>
<dbReference type="EMBL" id="CP006877">
    <property type="protein sequence ID" value="AJD40716.1"/>
    <property type="molecule type" value="Genomic_DNA"/>
</dbReference>
<keyword evidence="1" id="KW-0732">Signal</keyword>
<dbReference type="KEGG" id="rga:RGR602_CH01359"/>
<dbReference type="PROSITE" id="PS51257">
    <property type="entry name" value="PROKAR_LIPOPROTEIN"/>
    <property type="match status" value="1"/>
</dbReference>
<organism evidence="2 3">
    <name type="scientific">Rhizobium gallicum bv. gallicum R602sp</name>
    <dbReference type="NCBI Taxonomy" id="1041138"/>
    <lineage>
        <taxon>Bacteria</taxon>
        <taxon>Pseudomonadati</taxon>
        <taxon>Pseudomonadota</taxon>
        <taxon>Alphaproteobacteria</taxon>
        <taxon>Hyphomicrobiales</taxon>
        <taxon>Rhizobiaceae</taxon>
        <taxon>Rhizobium/Agrobacterium group</taxon>
        <taxon>Rhizobium</taxon>
    </lineage>
</organism>
<sequence length="168" mass="18259">MKIKVITALALSAALLAGCQREMEKMVEVSGHIFVFNYRVASATYLVTLKKTAAIPDGAVAIAEFENPAGGDPIVLTEKIYPAWDKITLQSPKVHCIRKDRPYSVKIRLVDAEGATLQELKTQLVSDVDQSILPSKPLVVGPLYTQNPDVFKPDGTTDFSNTDKCPAA</sequence>
<gene>
    <name evidence="2" type="ORF">RGR602_CH01359</name>
</gene>
<evidence type="ECO:0008006" key="4">
    <source>
        <dbReference type="Google" id="ProtNLM"/>
    </source>
</evidence>
<evidence type="ECO:0000256" key="1">
    <source>
        <dbReference type="SAM" id="SignalP"/>
    </source>
</evidence>
<dbReference type="HOGENOM" id="CLU_1546390_0_0_5"/>
<keyword evidence="3" id="KW-1185">Reference proteome</keyword>
<evidence type="ECO:0000313" key="3">
    <source>
        <dbReference type="Proteomes" id="UP000031368"/>
    </source>
</evidence>
<dbReference type="AlphaFoldDB" id="A0A0B4X0I8"/>
<dbReference type="Proteomes" id="UP000031368">
    <property type="component" value="Chromosome"/>
</dbReference>
<feature type="chain" id="PRO_5002096893" description="Lipoprotein" evidence="1">
    <location>
        <begin position="18"/>
        <end position="168"/>
    </location>
</feature>
<accession>A0A0B4X0I8</accession>
<dbReference type="RefSeq" id="WP_039844469.1">
    <property type="nucleotide sequence ID" value="NZ_CP006877.1"/>
</dbReference>
<reference evidence="2 3" key="1">
    <citation type="submission" date="2013-11" db="EMBL/GenBank/DDBJ databases">
        <title>Complete genome sequence of Rhizobium gallicum bv. gallicum R602.</title>
        <authorList>
            <person name="Bustos P."/>
            <person name="Santamaria R.I."/>
            <person name="Lozano L."/>
            <person name="Acosta J.L."/>
            <person name="Ormeno-Orrillo E."/>
            <person name="Rogel M.A."/>
            <person name="Romero D."/>
            <person name="Cevallos M.A."/>
            <person name="Martinez-Romero E."/>
            <person name="Gonzalez V."/>
        </authorList>
    </citation>
    <scope>NUCLEOTIDE SEQUENCE [LARGE SCALE GENOMIC DNA]</scope>
    <source>
        <strain evidence="2 3">R602</strain>
    </source>
</reference>
<feature type="signal peptide" evidence="1">
    <location>
        <begin position="1"/>
        <end position="17"/>
    </location>
</feature>
<proteinExistence type="predicted"/>